<dbReference type="AlphaFoldDB" id="A0A0G1H8T4"/>
<protein>
    <submittedName>
        <fullName evidence="3">Uncharacterized protein</fullName>
    </submittedName>
</protein>
<sequence>MPEEEIKQKTIGLAETIFVVLLVGTEEFFEFLILVITLGTGIIVTEPMNLATGLAIEAYMLLRGGRGVMKLIVQPIGTSINAATANLAPGKTVALVAGIWIINNPDKMEKVMGVIAKVTGQAIQIGATVFGGVAGGAAAKVAGGMATKIATRKFTGATVTKVEQKGVSAARQRMASANRASEAGVMGAKRMEKSATQEQEITRYDGKEGNLQQEVA</sequence>
<evidence type="ECO:0000313" key="4">
    <source>
        <dbReference type="Proteomes" id="UP000034051"/>
    </source>
</evidence>
<evidence type="ECO:0000313" key="3">
    <source>
        <dbReference type="EMBL" id="KKT42908.1"/>
    </source>
</evidence>
<keyword evidence="2" id="KW-1133">Transmembrane helix</keyword>
<feature type="region of interest" description="Disordered" evidence="1">
    <location>
        <begin position="178"/>
        <end position="216"/>
    </location>
</feature>
<keyword evidence="2" id="KW-0472">Membrane</keyword>
<gene>
    <name evidence="3" type="ORF">UW32_C0003G0011</name>
</gene>
<feature type="transmembrane region" description="Helical" evidence="2">
    <location>
        <begin position="42"/>
        <end position="62"/>
    </location>
</feature>
<dbReference type="EMBL" id="LCHW01000003">
    <property type="protein sequence ID" value="KKT42908.1"/>
    <property type="molecule type" value="Genomic_DNA"/>
</dbReference>
<keyword evidence="2" id="KW-0812">Transmembrane</keyword>
<reference evidence="3 4" key="1">
    <citation type="journal article" date="2015" name="Nature">
        <title>rRNA introns, odd ribosomes, and small enigmatic genomes across a large radiation of phyla.</title>
        <authorList>
            <person name="Brown C.T."/>
            <person name="Hug L.A."/>
            <person name="Thomas B.C."/>
            <person name="Sharon I."/>
            <person name="Castelle C.J."/>
            <person name="Singh A."/>
            <person name="Wilkins M.J."/>
            <person name="Williams K.H."/>
            <person name="Banfield J.F."/>
        </authorList>
    </citation>
    <scope>NUCLEOTIDE SEQUENCE [LARGE SCALE GENOMIC DNA]</scope>
</reference>
<evidence type="ECO:0000256" key="2">
    <source>
        <dbReference type="SAM" id="Phobius"/>
    </source>
</evidence>
<comment type="caution">
    <text evidence="3">The sequence shown here is derived from an EMBL/GenBank/DDBJ whole genome shotgun (WGS) entry which is preliminary data.</text>
</comment>
<proteinExistence type="predicted"/>
<organism evidence="3 4">
    <name type="scientific">Candidatus Wolfebacteria bacterium GW2011_GWE2_44_13</name>
    <dbReference type="NCBI Taxonomy" id="1619017"/>
    <lineage>
        <taxon>Bacteria</taxon>
        <taxon>Candidatus Wolfeibacteriota</taxon>
    </lineage>
</organism>
<dbReference type="Proteomes" id="UP000034051">
    <property type="component" value="Unassembled WGS sequence"/>
</dbReference>
<name>A0A0G1H8T4_9BACT</name>
<feature type="compositionally biased region" description="Basic and acidic residues" evidence="1">
    <location>
        <begin position="189"/>
        <end position="208"/>
    </location>
</feature>
<evidence type="ECO:0000256" key="1">
    <source>
        <dbReference type="SAM" id="MobiDB-lite"/>
    </source>
</evidence>
<accession>A0A0G1H8T4</accession>
<feature type="transmembrane region" description="Helical" evidence="2">
    <location>
        <begin position="12"/>
        <end position="36"/>
    </location>
</feature>